<evidence type="ECO:0000256" key="3">
    <source>
        <dbReference type="ARBA" id="ARBA00022559"/>
    </source>
</evidence>
<evidence type="ECO:0000256" key="6">
    <source>
        <dbReference type="ARBA" id="ARBA00023157"/>
    </source>
</evidence>
<dbReference type="GO" id="GO:0034599">
    <property type="term" value="P:cellular response to oxidative stress"/>
    <property type="evidence" value="ECO:0007669"/>
    <property type="project" value="TreeGrafter"/>
</dbReference>
<keyword evidence="7" id="KW-0676">Redox-active center</keyword>
<dbReference type="RefSeq" id="WP_236031473.1">
    <property type="nucleotide sequence ID" value="NZ_BNJF01000002.1"/>
</dbReference>
<accession>A0A8J3HZR4</accession>
<dbReference type="InterPro" id="IPR050924">
    <property type="entry name" value="Peroxiredoxin_BCP/PrxQ"/>
</dbReference>
<evidence type="ECO:0000259" key="12">
    <source>
        <dbReference type="PROSITE" id="PS51352"/>
    </source>
</evidence>
<keyword evidence="6" id="KW-1015">Disulfide bond</keyword>
<dbReference type="AlphaFoldDB" id="A0A8J3HZR4"/>
<comment type="catalytic activity">
    <reaction evidence="11">
        <text>a hydroperoxide + [thioredoxin]-dithiol = an alcohol + [thioredoxin]-disulfide + H2O</text>
        <dbReference type="Rhea" id="RHEA:62620"/>
        <dbReference type="Rhea" id="RHEA-COMP:10698"/>
        <dbReference type="Rhea" id="RHEA-COMP:10700"/>
        <dbReference type="ChEBI" id="CHEBI:15377"/>
        <dbReference type="ChEBI" id="CHEBI:29950"/>
        <dbReference type="ChEBI" id="CHEBI:30879"/>
        <dbReference type="ChEBI" id="CHEBI:35924"/>
        <dbReference type="ChEBI" id="CHEBI:50058"/>
        <dbReference type="EC" id="1.11.1.24"/>
    </reaction>
</comment>
<evidence type="ECO:0000313" key="13">
    <source>
        <dbReference type="EMBL" id="GHO46709.1"/>
    </source>
</evidence>
<evidence type="ECO:0000256" key="10">
    <source>
        <dbReference type="ARBA" id="ARBA00041373"/>
    </source>
</evidence>
<comment type="similarity">
    <text evidence="9">Belongs to the peroxiredoxin family. BCP/PrxQ subfamily.</text>
</comment>
<evidence type="ECO:0000256" key="8">
    <source>
        <dbReference type="ARBA" id="ARBA00032824"/>
    </source>
</evidence>
<evidence type="ECO:0000256" key="4">
    <source>
        <dbReference type="ARBA" id="ARBA00022862"/>
    </source>
</evidence>
<proteinExistence type="inferred from homology"/>
<dbReference type="PANTHER" id="PTHR42801">
    <property type="entry name" value="THIOREDOXIN-DEPENDENT PEROXIDE REDUCTASE"/>
    <property type="match status" value="1"/>
</dbReference>
<evidence type="ECO:0000256" key="11">
    <source>
        <dbReference type="ARBA" id="ARBA00049091"/>
    </source>
</evidence>
<dbReference type="InterPro" id="IPR013766">
    <property type="entry name" value="Thioredoxin_domain"/>
</dbReference>
<evidence type="ECO:0000256" key="7">
    <source>
        <dbReference type="ARBA" id="ARBA00023284"/>
    </source>
</evidence>
<keyword evidence="14" id="KW-1185">Reference proteome</keyword>
<gene>
    <name evidence="13" type="ORF">KSX_48720</name>
</gene>
<evidence type="ECO:0000256" key="9">
    <source>
        <dbReference type="ARBA" id="ARBA00038489"/>
    </source>
</evidence>
<keyword evidence="4" id="KW-0049">Antioxidant</keyword>
<dbReference type="Gene3D" id="3.40.30.10">
    <property type="entry name" value="Glutaredoxin"/>
    <property type="match status" value="1"/>
</dbReference>
<keyword evidence="5" id="KW-0560">Oxidoreductase</keyword>
<dbReference type="GO" id="GO:0045454">
    <property type="term" value="P:cell redox homeostasis"/>
    <property type="evidence" value="ECO:0007669"/>
    <property type="project" value="TreeGrafter"/>
</dbReference>
<dbReference type="InterPro" id="IPR000866">
    <property type="entry name" value="AhpC/TSA"/>
</dbReference>
<dbReference type="PANTHER" id="PTHR42801:SF7">
    <property type="entry name" value="SLL1159 PROTEIN"/>
    <property type="match status" value="1"/>
</dbReference>
<feature type="domain" description="Thioredoxin" evidence="12">
    <location>
        <begin position="54"/>
        <end position="227"/>
    </location>
</feature>
<evidence type="ECO:0000256" key="5">
    <source>
        <dbReference type="ARBA" id="ARBA00023002"/>
    </source>
</evidence>
<dbReference type="EMBL" id="BNJF01000002">
    <property type="protein sequence ID" value="GHO46709.1"/>
    <property type="molecule type" value="Genomic_DNA"/>
</dbReference>
<dbReference type="CDD" id="cd02970">
    <property type="entry name" value="PRX_like2"/>
    <property type="match status" value="1"/>
</dbReference>
<dbReference type="GO" id="GO:0005737">
    <property type="term" value="C:cytoplasm"/>
    <property type="evidence" value="ECO:0007669"/>
    <property type="project" value="TreeGrafter"/>
</dbReference>
<sequence>MSAMEKQDVNMTSLQSQLDALAAQAYDQLPGTLLRQLQLPIEQLMASEAVSKALKVGERVSDFTLPDALGNLVTFSTLLQRGPVVVSFYRGAWCPYCNLQLRAYQQALPQIQELGASLVAISPQTADHSLSLMEKQELTFTVLSDVGNRVARQFGLVFTLDESVRAAHKQVGMDLPVYNGDESWELPMPGTFVIDQSGIACLAFVDPNFTQRLEPSTIIAKLEKLRPVQASKVIK</sequence>
<comment type="caution">
    <text evidence="13">The sequence shown here is derived from an EMBL/GenBank/DDBJ whole genome shotgun (WGS) entry which is preliminary data.</text>
</comment>
<name>A0A8J3HZR4_9CHLR</name>
<evidence type="ECO:0000313" key="14">
    <source>
        <dbReference type="Proteomes" id="UP000612362"/>
    </source>
</evidence>
<comment type="function">
    <text evidence="1">Thiol-specific peroxidase that catalyzes the reduction of hydrogen peroxide and organic hydroperoxides to water and alcohols, respectively. Plays a role in cell protection against oxidative stress by detoxifying peroxides and as sensor of hydrogen peroxide-mediated signaling events.</text>
</comment>
<dbReference type="SUPFAM" id="SSF52833">
    <property type="entry name" value="Thioredoxin-like"/>
    <property type="match status" value="1"/>
</dbReference>
<evidence type="ECO:0000256" key="1">
    <source>
        <dbReference type="ARBA" id="ARBA00003330"/>
    </source>
</evidence>
<dbReference type="Proteomes" id="UP000612362">
    <property type="component" value="Unassembled WGS sequence"/>
</dbReference>
<evidence type="ECO:0000256" key="2">
    <source>
        <dbReference type="ARBA" id="ARBA00013017"/>
    </source>
</evidence>
<dbReference type="Pfam" id="PF00578">
    <property type="entry name" value="AhpC-TSA"/>
    <property type="match status" value="1"/>
</dbReference>
<organism evidence="13 14">
    <name type="scientific">Ktedonospora formicarum</name>
    <dbReference type="NCBI Taxonomy" id="2778364"/>
    <lineage>
        <taxon>Bacteria</taxon>
        <taxon>Bacillati</taxon>
        <taxon>Chloroflexota</taxon>
        <taxon>Ktedonobacteria</taxon>
        <taxon>Ktedonobacterales</taxon>
        <taxon>Ktedonobacteraceae</taxon>
        <taxon>Ktedonospora</taxon>
    </lineage>
</organism>
<reference evidence="13" key="1">
    <citation type="submission" date="2020-10" db="EMBL/GenBank/DDBJ databases">
        <title>Taxonomic study of unclassified bacteria belonging to the class Ktedonobacteria.</title>
        <authorList>
            <person name="Yabe S."/>
            <person name="Wang C.M."/>
            <person name="Zheng Y."/>
            <person name="Sakai Y."/>
            <person name="Cavaletti L."/>
            <person name="Monciardini P."/>
            <person name="Donadio S."/>
        </authorList>
    </citation>
    <scope>NUCLEOTIDE SEQUENCE</scope>
    <source>
        <strain evidence="13">SOSP1-1</strain>
    </source>
</reference>
<dbReference type="InterPro" id="IPR036249">
    <property type="entry name" value="Thioredoxin-like_sf"/>
</dbReference>
<dbReference type="GO" id="GO:0008379">
    <property type="term" value="F:thioredoxin peroxidase activity"/>
    <property type="evidence" value="ECO:0007669"/>
    <property type="project" value="TreeGrafter"/>
</dbReference>
<protein>
    <recommendedName>
        <fullName evidence="2">thioredoxin-dependent peroxiredoxin</fullName>
        <ecNumber evidence="2">1.11.1.24</ecNumber>
    </recommendedName>
    <alternativeName>
        <fullName evidence="10">Bacterioferritin comigratory protein</fullName>
    </alternativeName>
    <alternativeName>
        <fullName evidence="8">Thioredoxin peroxidase</fullName>
    </alternativeName>
</protein>
<dbReference type="PROSITE" id="PS51352">
    <property type="entry name" value="THIOREDOXIN_2"/>
    <property type="match status" value="1"/>
</dbReference>
<keyword evidence="3" id="KW-0575">Peroxidase</keyword>
<dbReference type="EC" id="1.11.1.24" evidence="2"/>